<feature type="binding site" evidence="8">
    <location>
        <begin position="78"/>
        <end position="80"/>
    </location>
    <ligand>
        <name>phosphate</name>
        <dbReference type="ChEBI" id="CHEBI:43474"/>
    </ligand>
</feature>
<comment type="similarity">
    <text evidence="3 7">Belongs to the PNP/MTAP phosphorylase family.</text>
</comment>
<keyword evidence="5 7" id="KW-0808">Transferase</keyword>
<dbReference type="SUPFAM" id="SSF53167">
    <property type="entry name" value="Purine and uridine phosphorylases"/>
    <property type="match status" value="1"/>
</dbReference>
<evidence type="ECO:0000256" key="3">
    <source>
        <dbReference type="ARBA" id="ARBA00006751"/>
    </source>
</evidence>
<feature type="domain" description="Nucleoside phosphorylase" evidence="9">
    <location>
        <begin position="20"/>
        <end position="264"/>
    </location>
</feature>
<protein>
    <recommendedName>
        <fullName evidence="7">Purine nucleoside phosphorylase</fullName>
        <ecNumber evidence="7">2.4.2.1</ecNumber>
    </recommendedName>
    <alternativeName>
        <fullName evidence="7">Inosine-guanosine phosphorylase</fullName>
    </alternativeName>
</protein>
<dbReference type="NCBIfam" id="NF006054">
    <property type="entry name" value="PRK08202.1"/>
    <property type="match status" value="1"/>
</dbReference>
<dbReference type="CDD" id="cd09009">
    <property type="entry name" value="PNP-EcPNPII_like"/>
    <property type="match status" value="1"/>
</dbReference>
<evidence type="ECO:0000256" key="8">
    <source>
        <dbReference type="PIRSR" id="PIRSR000477-2"/>
    </source>
</evidence>
<reference evidence="10 11" key="1">
    <citation type="submission" date="2019-11" db="EMBL/GenBank/DDBJ databases">
        <authorList>
            <person name="He Y."/>
        </authorList>
    </citation>
    <scope>NUCLEOTIDE SEQUENCE [LARGE SCALE GENOMIC DNA]</scope>
    <source>
        <strain evidence="10 11">SCSIO 58843</strain>
    </source>
</reference>
<proteinExistence type="inferred from homology"/>
<dbReference type="InterPro" id="IPR035994">
    <property type="entry name" value="Nucleoside_phosphorylase_sf"/>
</dbReference>
<dbReference type="Proteomes" id="UP000334019">
    <property type="component" value="Chromosome"/>
</dbReference>
<feature type="binding site" evidence="8">
    <location>
        <position position="58"/>
    </location>
    <ligand>
        <name>phosphate</name>
        <dbReference type="ChEBI" id="CHEBI:43474"/>
    </ligand>
</feature>
<dbReference type="EC" id="2.4.2.1" evidence="7"/>
<feature type="binding site" evidence="8">
    <location>
        <position position="206"/>
    </location>
    <ligand>
        <name>phosphate</name>
        <dbReference type="ChEBI" id="CHEBI:43474"/>
    </ligand>
</feature>
<dbReference type="PIRSF" id="PIRSF000477">
    <property type="entry name" value="PurNPase"/>
    <property type="match status" value="1"/>
</dbReference>
<sequence length="266" mass="27790">MAQEAAGEIERRTGGGPHQVAVILGSGWGEAVRHLGDLDTEIMLVDLPGFATSTVPGHGGSVRSSWIGNRRVLTFQGRVHLYEGNPPHTVVHAVRSAVMAGCDVVVLTNAAGSLNPDFQVGDGVLISDHINLTGQSALWGPPPPEPFGSRFVDLTDLYAGRLRAIAREVAPGIGEGVYAALHGPNYETPAEIRMLRTLGADLVGMSTALEAMAARHLGAEVFGLSLVTNLAAGVGESKLDHTEVLETGASAGGRMGEIIRGVIERL</sequence>
<feature type="binding site" evidence="8">
    <location>
        <position position="110"/>
    </location>
    <ligand>
        <name>phosphate</name>
        <dbReference type="ChEBI" id="CHEBI:43474"/>
    </ligand>
</feature>
<dbReference type="PANTHER" id="PTHR11904">
    <property type="entry name" value="METHYLTHIOADENOSINE/PURINE NUCLEOSIDE PHOSPHORYLASE"/>
    <property type="match status" value="1"/>
</dbReference>
<feature type="binding site" evidence="8">
    <location>
        <position position="187"/>
    </location>
    <ligand>
        <name>a purine D-ribonucleoside</name>
        <dbReference type="ChEBI" id="CHEBI:142355"/>
    </ligand>
</feature>
<dbReference type="InterPro" id="IPR011268">
    <property type="entry name" value="Purine_phosphorylase"/>
</dbReference>
<comment type="catalytic activity">
    <reaction evidence="6">
        <text>a purine 2'-deoxy-D-ribonucleoside + phosphate = a purine nucleobase + 2-deoxy-alpha-D-ribose 1-phosphate</text>
        <dbReference type="Rhea" id="RHEA:36431"/>
        <dbReference type="ChEBI" id="CHEBI:26386"/>
        <dbReference type="ChEBI" id="CHEBI:43474"/>
        <dbReference type="ChEBI" id="CHEBI:57259"/>
        <dbReference type="ChEBI" id="CHEBI:142361"/>
        <dbReference type="EC" id="2.4.2.1"/>
    </reaction>
</comment>
<feature type="binding site" evidence="8">
    <location>
        <position position="26"/>
    </location>
    <ligand>
        <name>phosphate</name>
        <dbReference type="ChEBI" id="CHEBI:43474"/>
    </ligand>
</feature>
<dbReference type="NCBIfam" id="TIGR01697">
    <property type="entry name" value="PNPH-PUNA-XAPA"/>
    <property type="match status" value="1"/>
</dbReference>
<dbReference type="UniPathway" id="UPA00606"/>
<evidence type="ECO:0000256" key="5">
    <source>
        <dbReference type="ARBA" id="ARBA00022679"/>
    </source>
</evidence>
<dbReference type="InterPro" id="IPR000845">
    <property type="entry name" value="Nucleoside_phosphorylase_d"/>
</dbReference>
<evidence type="ECO:0000256" key="7">
    <source>
        <dbReference type="PIRNR" id="PIRNR000477"/>
    </source>
</evidence>
<dbReference type="Gene3D" id="3.40.50.1580">
    <property type="entry name" value="Nucleoside phosphorylase domain"/>
    <property type="match status" value="1"/>
</dbReference>
<evidence type="ECO:0000313" key="11">
    <source>
        <dbReference type="Proteomes" id="UP000334019"/>
    </source>
</evidence>
<comment type="function">
    <text evidence="1">The purine nucleoside phosphorylases catalyze the phosphorolytic breakdown of the N-glycosidic bond in the beta-(deoxy)ribonucleoside molecules, with the formation of the corresponding free purine bases and pentose-1-phosphate. Cleaves guanosine, inosine, 2'-deoxyguanosine and 2'-deoxyinosine.</text>
</comment>
<dbReference type="GO" id="GO:0009116">
    <property type="term" value="P:nucleoside metabolic process"/>
    <property type="evidence" value="ECO:0007669"/>
    <property type="project" value="InterPro"/>
</dbReference>
<dbReference type="Pfam" id="PF01048">
    <property type="entry name" value="PNP_UDP_1"/>
    <property type="match status" value="1"/>
</dbReference>
<evidence type="ECO:0000259" key="9">
    <source>
        <dbReference type="Pfam" id="PF01048"/>
    </source>
</evidence>
<evidence type="ECO:0000256" key="1">
    <source>
        <dbReference type="ARBA" id="ARBA00002678"/>
    </source>
</evidence>
<accession>A0A5Q2RQ59</accession>
<dbReference type="PANTHER" id="PTHR11904:SF9">
    <property type="entry name" value="PURINE NUCLEOSIDE PHOSPHORYLASE-RELATED"/>
    <property type="match status" value="1"/>
</dbReference>
<comment type="pathway">
    <text evidence="2 7">Purine metabolism; purine nucleoside salvage.</text>
</comment>
<evidence type="ECO:0000256" key="2">
    <source>
        <dbReference type="ARBA" id="ARBA00005058"/>
    </source>
</evidence>
<name>A0A5Q2RQ59_9ACTN</name>
<dbReference type="KEGG" id="atq:GH723_13690"/>
<organism evidence="10 11">
    <name type="scientific">Actinomarinicola tropica</name>
    <dbReference type="NCBI Taxonomy" id="2789776"/>
    <lineage>
        <taxon>Bacteria</taxon>
        <taxon>Bacillati</taxon>
        <taxon>Actinomycetota</taxon>
        <taxon>Acidimicrobiia</taxon>
        <taxon>Acidimicrobiales</taxon>
        <taxon>Iamiaceae</taxon>
        <taxon>Actinomarinicola</taxon>
    </lineage>
</organism>
<dbReference type="AlphaFoldDB" id="A0A5Q2RQ59"/>
<keyword evidence="4 7" id="KW-0328">Glycosyltransferase</keyword>
<gene>
    <name evidence="10" type="ORF">GH723_13690</name>
</gene>
<dbReference type="GO" id="GO:0005737">
    <property type="term" value="C:cytoplasm"/>
    <property type="evidence" value="ECO:0007669"/>
    <property type="project" value="TreeGrafter"/>
</dbReference>
<evidence type="ECO:0000313" key="10">
    <source>
        <dbReference type="EMBL" id="QGG97122.1"/>
    </source>
</evidence>
<keyword evidence="11" id="KW-1185">Reference proteome</keyword>
<dbReference type="EMBL" id="CP045851">
    <property type="protein sequence ID" value="QGG97122.1"/>
    <property type="molecule type" value="Genomic_DNA"/>
</dbReference>
<evidence type="ECO:0000256" key="4">
    <source>
        <dbReference type="ARBA" id="ARBA00022676"/>
    </source>
</evidence>
<evidence type="ECO:0000256" key="6">
    <source>
        <dbReference type="ARBA" id="ARBA00048556"/>
    </source>
</evidence>
<feature type="binding site" evidence="8">
    <location>
        <position position="229"/>
    </location>
    <ligand>
        <name>a purine D-ribonucleoside</name>
        <dbReference type="ChEBI" id="CHEBI:142355"/>
    </ligand>
</feature>
<dbReference type="GO" id="GO:0004731">
    <property type="term" value="F:purine-nucleoside phosphorylase activity"/>
    <property type="evidence" value="ECO:0007669"/>
    <property type="project" value="UniProtKB-EC"/>
</dbReference>